<sequence>CAISFLYIMNTKVFLQIFSNKLLLLKARTSCGTEKKIEKEIEKSLNINITSEKLIVYDENINRLGSLKRGVLKREIRSKIVLTKYQRSMLIGVLLSDGWMRNKIGWNSKIGLKQSIKNFEYLWEVFIRLGNLCSNYPYLSKTIKRGKLFYSLQFETRQLECFSEIRNLFFKDGIGKKIITKELYDYMDYIVLAHWIMGDGSKRNKGVVLCTDSFSIKEVIILINILNIKLNIKSVIHMDNGKPRIFINSKTLLKIRPMLLPHFSKHFLYKIIH</sequence>
<name>S5U4E2_PICKL</name>
<feature type="non-terminal residue" evidence="2">
    <location>
        <position position="1"/>
    </location>
</feature>
<dbReference type="InterPro" id="IPR004860">
    <property type="entry name" value="LAGLIDADG_dom"/>
</dbReference>
<feature type="domain" description="Homing endonuclease LAGLIDADG" evidence="1">
    <location>
        <begin position="87"/>
        <end position="251"/>
    </location>
</feature>
<dbReference type="RefSeq" id="YP_008474946.1">
    <property type="nucleotide sequence ID" value="NC_022158.1"/>
</dbReference>
<dbReference type="GeneID" id="16694625"/>
<accession>S5U4E2</accession>
<geneLocation type="mitochondrion" evidence="2"/>
<evidence type="ECO:0000259" key="1">
    <source>
        <dbReference type="Pfam" id="PF03161"/>
    </source>
</evidence>
<keyword evidence="2" id="KW-0496">Mitochondrion</keyword>
<dbReference type="Gene3D" id="3.10.28.10">
    <property type="entry name" value="Homing endonucleases"/>
    <property type="match status" value="2"/>
</dbReference>
<protein>
    <recommendedName>
        <fullName evidence="1">Homing endonuclease LAGLIDADG domain-containing protein</fullName>
    </recommendedName>
</protein>
<evidence type="ECO:0000313" key="2">
    <source>
        <dbReference type="EMBL" id="AGS44218.1"/>
    </source>
</evidence>
<dbReference type="GO" id="GO:0004519">
    <property type="term" value="F:endonuclease activity"/>
    <property type="evidence" value="ECO:0007669"/>
    <property type="project" value="InterPro"/>
</dbReference>
<dbReference type="AlphaFoldDB" id="S5U4E2"/>
<dbReference type="SUPFAM" id="SSF55608">
    <property type="entry name" value="Homing endonucleases"/>
    <property type="match status" value="1"/>
</dbReference>
<dbReference type="EMBL" id="KC993182">
    <property type="protein sequence ID" value="AGS44218.1"/>
    <property type="molecule type" value="Genomic_DNA"/>
</dbReference>
<reference evidence="2" key="1">
    <citation type="submission" date="2013-04" db="EMBL/GenBank/DDBJ databases">
        <authorList>
            <person name="Hegedusova E."/>
            <person name="Brejova B."/>
            <person name="Nosek J."/>
        </authorList>
    </citation>
    <scope>NUCLEOTIDE SEQUENCE</scope>
    <source>
        <strain evidence="2">CBS 7907</strain>
    </source>
</reference>
<dbReference type="InterPro" id="IPR027434">
    <property type="entry name" value="Homing_endonucl"/>
</dbReference>
<proteinExistence type="predicted"/>
<dbReference type="Pfam" id="PF03161">
    <property type="entry name" value="LAGLIDADG_2"/>
    <property type="match status" value="1"/>
</dbReference>
<organism evidence="2">
    <name type="scientific">Pichia kluyveri</name>
    <name type="common">Yeast</name>
    <dbReference type="NCBI Taxonomy" id="36015"/>
    <lineage>
        <taxon>Eukaryota</taxon>
        <taxon>Fungi</taxon>
        <taxon>Dikarya</taxon>
        <taxon>Ascomycota</taxon>
        <taxon>Saccharomycotina</taxon>
        <taxon>Pichiomycetes</taxon>
        <taxon>Pichiales</taxon>
        <taxon>Pichiaceae</taxon>
        <taxon>Pichia</taxon>
    </lineage>
</organism>
<gene>
    <name evidence="2" type="primary">cox1-I5</name>
</gene>